<gene>
    <name evidence="2" type="ORF">KC19_8G095300</name>
</gene>
<feature type="compositionally biased region" description="Polar residues" evidence="1">
    <location>
        <begin position="1"/>
        <end position="33"/>
    </location>
</feature>
<evidence type="ECO:0000313" key="2">
    <source>
        <dbReference type="EMBL" id="KAG0564244.1"/>
    </source>
</evidence>
<dbReference type="EMBL" id="CM026429">
    <property type="protein sequence ID" value="KAG0564244.1"/>
    <property type="molecule type" value="Genomic_DNA"/>
</dbReference>
<evidence type="ECO:0000313" key="3">
    <source>
        <dbReference type="Proteomes" id="UP000822688"/>
    </source>
</evidence>
<keyword evidence="3" id="KW-1185">Reference proteome</keyword>
<sequence>MSESKTPPKNQQCQYPRQNTTEGSPAPKTSPSSLLILEREPALQRTTFKRFDNLLNFEGGCCPNSGSVSKSGGRFQGFKQYVTSSCPNLCSTTSDDYLTRS</sequence>
<reference evidence="2" key="1">
    <citation type="submission" date="2020-06" db="EMBL/GenBank/DDBJ databases">
        <title>WGS assembly of Ceratodon purpureus strain R40.</title>
        <authorList>
            <person name="Carey S.B."/>
            <person name="Jenkins J."/>
            <person name="Shu S."/>
            <person name="Lovell J.T."/>
            <person name="Sreedasyam A."/>
            <person name="Maumus F."/>
            <person name="Tiley G.P."/>
            <person name="Fernandez-Pozo N."/>
            <person name="Barry K."/>
            <person name="Chen C."/>
            <person name="Wang M."/>
            <person name="Lipzen A."/>
            <person name="Daum C."/>
            <person name="Saski C.A."/>
            <person name="Payton A.C."/>
            <person name="Mcbreen J.C."/>
            <person name="Conrad R.E."/>
            <person name="Kollar L.M."/>
            <person name="Olsson S."/>
            <person name="Huttunen S."/>
            <person name="Landis J.B."/>
            <person name="Wickett N.J."/>
            <person name="Johnson M.G."/>
            <person name="Rensing S.A."/>
            <person name="Grimwood J."/>
            <person name="Schmutz J."/>
            <person name="Mcdaniel S.F."/>
        </authorList>
    </citation>
    <scope>NUCLEOTIDE SEQUENCE</scope>
    <source>
        <strain evidence="2">R40</strain>
    </source>
</reference>
<proteinExistence type="predicted"/>
<protein>
    <submittedName>
        <fullName evidence="2">Uncharacterized protein</fullName>
    </submittedName>
</protein>
<organism evidence="2 3">
    <name type="scientific">Ceratodon purpureus</name>
    <name type="common">Fire moss</name>
    <name type="synonym">Dicranum purpureum</name>
    <dbReference type="NCBI Taxonomy" id="3225"/>
    <lineage>
        <taxon>Eukaryota</taxon>
        <taxon>Viridiplantae</taxon>
        <taxon>Streptophyta</taxon>
        <taxon>Embryophyta</taxon>
        <taxon>Bryophyta</taxon>
        <taxon>Bryophytina</taxon>
        <taxon>Bryopsida</taxon>
        <taxon>Dicranidae</taxon>
        <taxon>Pseudoditrichales</taxon>
        <taxon>Ditrichaceae</taxon>
        <taxon>Ceratodon</taxon>
    </lineage>
</organism>
<comment type="caution">
    <text evidence="2">The sequence shown here is derived from an EMBL/GenBank/DDBJ whole genome shotgun (WGS) entry which is preliminary data.</text>
</comment>
<dbReference type="Proteomes" id="UP000822688">
    <property type="component" value="Chromosome 8"/>
</dbReference>
<feature type="region of interest" description="Disordered" evidence="1">
    <location>
        <begin position="1"/>
        <end position="34"/>
    </location>
</feature>
<accession>A0A8T0H1K8</accession>
<evidence type="ECO:0000256" key="1">
    <source>
        <dbReference type="SAM" id="MobiDB-lite"/>
    </source>
</evidence>
<name>A0A8T0H1K8_CERPU</name>
<dbReference type="AlphaFoldDB" id="A0A8T0H1K8"/>